<comment type="caution">
    <text evidence="1">The sequence shown here is derived from an EMBL/GenBank/DDBJ whole genome shotgun (WGS) entry which is preliminary data.</text>
</comment>
<proteinExistence type="predicted"/>
<protein>
    <submittedName>
        <fullName evidence="1">Uncharacterized protein</fullName>
    </submittedName>
</protein>
<sequence>MALAIHGVKAVDCAARVAERELDVVEIMSGSENMTFMAGVMGLHATGFDVGKRSTEDILQVKGWHIAVWYVLSLKENGLLWISLDTWRTDDHSDSEPWVKPTPEQ</sequence>
<accession>A0ABN9YFB2</accession>
<feature type="non-terminal residue" evidence="1">
    <location>
        <position position="105"/>
    </location>
</feature>
<name>A0ABN9YFB2_9DINO</name>
<dbReference type="Proteomes" id="UP001189429">
    <property type="component" value="Unassembled WGS sequence"/>
</dbReference>
<dbReference type="EMBL" id="CAUYUJ010022198">
    <property type="protein sequence ID" value="CAK0909455.1"/>
    <property type="molecule type" value="Genomic_DNA"/>
</dbReference>
<keyword evidence="2" id="KW-1185">Reference proteome</keyword>
<evidence type="ECO:0000313" key="2">
    <source>
        <dbReference type="Proteomes" id="UP001189429"/>
    </source>
</evidence>
<evidence type="ECO:0000313" key="1">
    <source>
        <dbReference type="EMBL" id="CAK0909455.1"/>
    </source>
</evidence>
<reference evidence="1" key="1">
    <citation type="submission" date="2023-10" db="EMBL/GenBank/DDBJ databases">
        <authorList>
            <person name="Chen Y."/>
            <person name="Shah S."/>
            <person name="Dougan E. K."/>
            <person name="Thang M."/>
            <person name="Chan C."/>
        </authorList>
    </citation>
    <scope>NUCLEOTIDE SEQUENCE [LARGE SCALE GENOMIC DNA]</scope>
</reference>
<organism evidence="1 2">
    <name type="scientific">Prorocentrum cordatum</name>
    <dbReference type="NCBI Taxonomy" id="2364126"/>
    <lineage>
        <taxon>Eukaryota</taxon>
        <taxon>Sar</taxon>
        <taxon>Alveolata</taxon>
        <taxon>Dinophyceae</taxon>
        <taxon>Prorocentrales</taxon>
        <taxon>Prorocentraceae</taxon>
        <taxon>Prorocentrum</taxon>
    </lineage>
</organism>
<gene>
    <name evidence="1" type="ORF">PCOR1329_LOCUS83870</name>
</gene>